<name>A0ABS4FS34_9BACL</name>
<evidence type="ECO:0000256" key="1">
    <source>
        <dbReference type="SAM" id="Phobius"/>
    </source>
</evidence>
<reference evidence="2 3" key="1">
    <citation type="submission" date="2021-03" db="EMBL/GenBank/DDBJ databases">
        <title>Genomic Encyclopedia of Type Strains, Phase IV (KMG-IV): sequencing the most valuable type-strain genomes for metagenomic binning, comparative biology and taxonomic classification.</title>
        <authorList>
            <person name="Goeker M."/>
        </authorList>
    </citation>
    <scope>NUCLEOTIDE SEQUENCE [LARGE SCALE GENOMIC DNA]</scope>
    <source>
        <strain evidence="2 3">DSM 14349</strain>
    </source>
</reference>
<dbReference type="Proteomes" id="UP001519272">
    <property type="component" value="Unassembled WGS sequence"/>
</dbReference>
<keyword evidence="1" id="KW-0812">Transmembrane</keyword>
<proteinExistence type="predicted"/>
<gene>
    <name evidence="2" type="ORF">J2Z32_002033</name>
</gene>
<keyword evidence="1" id="KW-1133">Transmembrane helix</keyword>
<comment type="caution">
    <text evidence="2">The sequence shown here is derived from an EMBL/GenBank/DDBJ whole genome shotgun (WGS) entry which is preliminary data.</text>
</comment>
<organism evidence="2 3">
    <name type="scientific">Paenibacillus turicensis</name>
    <dbReference type="NCBI Taxonomy" id="160487"/>
    <lineage>
        <taxon>Bacteria</taxon>
        <taxon>Bacillati</taxon>
        <taxon>Bacillota</taxon>
        <taxon>Bacilli</taxon>
        <taxon>Bacillales</taxon>
        <taxon>Paenibacillaceae</taxon>
        <taxon>Paenibacillus</taxon>
    </lineage>
</organism>
<feature type="transmembrane region" description="Helical" evidence="1">
    <location>
        <begin position="60"/>
        <end position="81"/>
    </location>
</feature>
<keyword evidence="3" id="KW-1185">Reference proteome</keyword>
<accession>A0ABS4FS34</accession>
<dbReference type="RefSeq" id="WP_210089026.1">
    <property type="nucleotide sequence ID" value="NZ_JAGGKG010000008.1"/>
</dbReference>
<keyword evidence="1" id="KW-0472">Membrane</keyword>
<dbReference type="EMBL" id="JAGGKG010000008">
    <property type="protein sequence ID" value="MBP1905403.1"/>
    <property type="molecule type" value="Genomic_DNA"/>
</dbReference>
<feature type="transmembrane region" description="Helical" evidence="1">
    <location>
        <begin position="6"/>
        <end position="22"/>
    </location>
</feature>
<evidence type="ECO:0000313" key="2">
    <source>
        <dbReference type="EMBL" id="MBP1905403.1"/>
    </source>
</evidence>
<evidence type="ECO:0000313" key="3">
    <source>
        <dbReference type="Proteomes" id="UP001519272"/>
    </source>
</evidence>
<sequence length="95" mass="10305">MRKSLFWGGIVISIMGGFMYCFERFSAYISQGIIIGGNAIHGTTVSGVEGINIQLSTNELVPLFLVVGVVFIIISLVSGNLSKENTQVKKTNNKH</sequence>
<protein>
    <submittedName>
        <fullName evidence="2">Preprotein translocase subunit SecG</fullName>
    </submittedName>
</protein>